<dbReference type="Proteomes" id="UP000032483">
    <property type="component" value="Unassembled WGS sequence"/>
</dbReference>
<comment type="caution">
    <text evidence="1">The sequence shown here is derived from an EMBL/GenBank/DDBJ whole genome shotgun (WGS) entry which is preliminary data.</text>
</comment>
<dbReference type="EMBL" id="WMZU01000011">
    <property type="protein sequence ID" value="MTS27363.1"/>
    <property type="molecule type" value="Genomic_DNA"/>
</dbReference>
<dbReference type="GeneID" id="42857144"/>
<protein>
    <submittedName>
        <fullName evidence="1">Peptidase M55</fullName>
    </submittedName>
</protein>
<dbReference type="SUPFAM" id="SSF63992">
    <property type="entry name" value="Dipeptide transport protein"/>
    <property type="match status" value="1"/>
</dbReference>
<dbReference type="Gene3D" id="3.40.50.10780">
    <property type="entry name" value="Dipeptide transport protein"/>
    <property type="match status" value="1"/>
</dbReference>
<keyword evidence="3" id="KW-1185">Reference proteome</keyword>
<dbReference type="AlphaFoldDB" id="A0A0D8IZ72"/>
<evidence type="ECO:0000313" key="2">
    <source>
        <dbReference type="EMBL" id="MTS27363.1"/>
    </source>
</evidence>
<dbReference type="Gene3D" id="3.30.1360.130">
    <property type="entry name" value="Dipeptide transport protein"/>
    <property type="match status" value="1"/>
</dbReference>
<proteinExistence type="predicted"/>
<dbReference type="InterPro" id="IPR027476">
    <property type="entry name" value="DppA_N"/>
</dbReference>
<dbReference type="RefSeq" id="WP_050005567.1">
    <property type="nucleotide sequence ID" value="NZ_CAUBBA010000035.1"/>
</dbReference>
<dbReference type="Proteomes" id="UP000472755">
    <property type="component" value="Unassembled WGS sequence"/>
</dbReference>
<organism evidence="1 3">
    <name type="scientific">Ruthenibacterium lactatiformans</name>
    <dbReference type="NCBI Taxonomy" id="1550024"/>
    <lineage>
        <taxon>Bacteria</taxon>
        <taxon>Bacillati</taxon>
        <taxon>Bacillota</taxon>
        <taxon>Clostridia</taxon>
        <taxon>Eubacteriales</taxon>
        <taxon>Oscillospiraceae</taxon>
        <taxon>Ruthenibacterium</taxon>
    </lineage>
</organism>
<gene>
    <name evidence="2" type="ORF">GMD59_08685</name>
    <name evidence="1" type="ORF">TQ39_11180</name>
</gene>
<dbReference type="EMBL" id="JXXK01000015">
    <property type="protein sequence ID" value="KJF39606.1"/>
    <property type="molecule type" value="Genomic_DNA"/>
</dbReference>
<dbReference type="InterPro" id="IPR007035">
    <property type="entry name" value="Peptidase_M55"/>
</dbReference>
<evidence type="ECO:0000313" key="3">
    <source>
        <dbReference type="Proteomes" id="UP000032483"/>
    </source>
</evidence>
<accession>A0A0D8IZ72</accession>
<sequence length="263" mass="28047">MKFYIAVDCEGPACVVGEPGKGLGSGENYRFACLQATREANAAARALFDAGAQEVVVWDAHGTGVNLQYDLLDPRCRILLGSGHRGRFAGMDKSYTAVLFIGYHARENTSRAVLAHTFCSTAFQYYKLDGKEAGELAIDAAYAGELGVPVLFCAGDDACVAEARALFPGLAAVVTKEALSWTSALSRHPQAVCDDIYRTVRAAVPGAGTLVPYCMPGPLSVEIRYKRMEDAARAALTDRNGHPFAQPDPFTRSGVVDGVSALF</sequence>
<dbReference type="Pfam" id="PF04951">
    <property type="entry name" value="Peptidase_M55"/>
    <property type="match status" value="1"/>
</dbReference>
<evidence type="ECO:0000313" key="1">
    <source>
        <dbReference type="EMBL" id="KJF39606.1"/>
    </source>
</evidence>
<reference evidence="1" key="1">
    <citation type="submission" date="2015-02" db="EMBL/GenBank/DDBJ databases">
        <title>A novel member of the family Ruminococcaceae isolated from human feces.</title>
        <authorList>
            <person name="Shkoporov A.N."/>
            <person name="Chaplin A.V."/>
            <person name="Motuzova O.V."/>
            <person name="Kafarskaia L.I."/>
            <person name="Khokhlova E.V."/>
            <person name="Efimov B.A."/>
        </authorList>
    </citation>
    <scope>NUCLEOTIDE SEQUENCE [LARGE SCALE GENOMIC DNA]</scope>
    <source>
        <strain evidence="1">585-1</strain>
    </source>
</reference>
<dbReference type="InterPro" id="IPR036177">
    <property type="entry name" value="Peptidase_M55_sf"/>
</dbReference>
<name>A0A0D8IZ72_9FIRM</name>
<evidence type="ECO:0000313" key="4">
    <source>
        <dbReference type="Proteomes" id="UP000472755"/>
    </source>
</evidence>
<reference evidence="2 4" key="2">
    <citation type="journal article" date="2019" name="Nat. Med.">
        <title>A library of human gut bacterial isolates paired with longitudinal multiomics data enables mechanistic microbiome research.</title>
        <authorList>
            <person name="Poyet M."/>
            <person name="Groussin M."/>
            <person name="Gibbons S.M."/>
            <person name="Avila-Pacheco J."/>
            <person name="Jiang X."/>
            <person name="Kearney S.M."/>
            <person name="Perrotta A.R."/>
            <person name="Berdy B."/>
            <person name="Zhao S."/>
            <person name="Lieberman T.D."/>
            <person name="Swanson P.K."/>
            <person name="Smith M."/>
            <person name="Roesemann S."/>
            <person name="Alexander J.E."/>
            <person name="Rich S.A."/>
            <person name="Livny J."/>
            <person name="Vlamakis H."/>
            <person name="Clish C."/>
            <person name="Bullock K."/>
            <person name="Deik A."/>
            <person name="Scott J."/>
            <person name="Pierce K.A."/>
            <person name="Xavier R.J."/>
            <person name="Alm E.J."/>
        </authorList>
    </citation>
    <scope>NUCLEOTIDE SEQUENCE [LARGE SCALE GENOMIC DNA]</scope>
    <source>
        <strain evidence="2 4">BIOML-A4</strain>
    </source>
</reference>